<accession>A0A0D0CSM1</accession>
<feature type="non-terminal residue" evidence="1">
    <location>
        <position position="268"/>
    </location>
</feature>
<protein>
    <submittedName>
        <fullName evidence="1">Uncharacterized protein</fullName>
    </submittedName>
</protein>
<reference evidence="1 2" key="1">
    <citation type="submission" date="2014-04" db="EMBL/GenBank/DDBJ databases">
        <title>Evolutionary Origins and Diversification of the Mycorrhizal Mutualists.</title>
        <authorList>
            <consortium name="DOE Joint Genome Institute"/>
            <consortium name="Mycorrhizal Genomics Consortium"/>
            <person name="Kohler A."/>
            <person name="Kuo A."/>
            <person name="Nagy L.G."/>
            <person name="Floudas D."/>
            <person name="Copeland A."/>
            <person name="Barry K.W."/>
            <person name="Cichocki N."/>
            <person name="Veneault-Fourrey C."/>
            <person name="LaButti K."/>
            <person name="Lindquist E.A."/>
            <person name="Lipzen A."/>
            <person name="Lundell T."/>
            <person name="Morin E."/>
            <person name="Murat C."/>
            <person name="Riley R."/>
            <person name="Ohm R."/>
            <person name="Sun H."/>
            <person name="Tunlid A."/>
            <person name="Henrissat B."/>
            <person name="Grigoriev I.V."/>
            <person name="Hibbett D.S."/>
            <person name="Martin F."/>
        </authorList>
    </citation>
    <scope>NUCLEOTIDE SEQUENCE [LARGE SCALE GENOMIC DNA]</scope>
    <source>
        <strain evidence="1 2">FD-317 M1</strain>
    </source>
</reference>
<name>A0A0D0CSM1_9AGAR</name>
<dbReference type="HOGENOM" id="CLU_036419_0_0_1"/>
<dbReference type="Proteomes" id="UP000053593">
    <property type="component" value="Unassembled WGS sequence"/>
</dbReference>
<keyword evidence="2" id="KW-1185">Reference proteome</keyword>
<dbReference type="EMBL" id="KN834783">
    <property type="protein sequence ID" value="KIK58688.1"/>
    <property type="molecule type" value="Genomic_DNA"/>
</dbReference>
<feature type="non-terminal residue" evidence="1">
    <location>
        <position position="1"/>
    </location>
</feature>
<gene>
    <name evidence="1" type="ORF">GYMLUDRAFT_135532</name>
</gene>
<dbReference type="AlphaFoldDB" id="A0A0D0CSM1"/>
<organism evidence="1 2">
    <name type="scientific">Collybiopsis luxurians FD-317 M1</name>
    <dbReference type="NCBI Taxonomy" id="944289"/>
    <lineage>
        <taxon>Eukaryota</taxon>
        <taxon>Fungi</taxon>
        <taxon>Dikarya</taxon>
        <taxon>Basidiomycota</taxon>
        <taxon>Agaricomycotina</taxon>
        <taxon>Agaricomycetes</taxon>
        <taxon>Agaricomycetidae</taxon>
        <taxon>Agaricales</taxon>
        <taxon>Marasmiineae</taxon>
        <taxon>Omphalotaceae</taxon>
        <taxon>Collybiopsis</taxon>
        <taxon>Collybiopsis luxurians</taxon>
    </lineage>
</organism>
<evidence type="ECO:0000313" key="1">
    <source>
        <dbReference type="EMBL" id="KIK58688.1"/>
    </source>
</evidence>
<sequence length="268" mass="30356">LPDLTFQILSYFSPADLANYAKVSHTSQAESIQFSQVAYSVSQVLSRFFNADEITQFRVIQALTGLLISGSIALQFLQRESYPGSDLDLYVEHCFARIVGHFLMSLQYVFHPRTAQDSNFDIAITSIRLSGVEANPLHQYPAFHIAGVYDFTKGNDQRIQLITAVFSPLDIILNFHSTVVMNIISHSHAYSLYPYATFEENISLICSTNEGPDRDQSLQKYIDRGWTMIDGLGELWGQYTDDQPASMFQIGEERRLGDQYTWTLPLTP</sequence>
<evidence type="ECO:0000313" key="2">
    <source>
        <dbReference type="Proteomes" id="UP000053593"/>
    </source>
</evidence>
<dbReference type="OrthoDB" id="3041043at2759"/>
<proteinExistence type="predicted"/>